<keyword evidence="2 4" id="KW-0863">Zinc-finger</keyword>
<sequence length="227" mass="25531">LLINIVLDTNWTCSNCTYQNPYNTSHCGICNRERQLNEFILCKYCSHKNSLSSLSCMSCTSQLLDINNEESQRTRQSSNSSSCSSVRVNSVQSNVQNGNTRLPVYAQCQANYTSQSSSSSNLSVFLDNPVYFNLSSSNLNEMGDARIPPRSPQVLSGQFQDPLQQRPSIPVILDDHSKLLFYLVQNCTNLYEKIPSSAKTLQFIAKINKNIMIKKESDKNMTSDNKI</sequence>
<dbReference type="SUPFAM" id="SSF90209">
    <property type="entry name" value="Ran binding protein zinc finger-like"/>
    <property type="match status" value="1"/>
</dbReference>
<evidence type="ECO:0000256" key="4">
    <source>
        <dbReference type="PROSITE-ProRule" id="PRU00322"/>
    </source>
</evidence>
<evidence type="ECO:0000256" key="1">
    <source>
        <dbReference type="ARBA" id="ARBA00022723"/>
    </source>
</evidence>
<dbReference type="InterPro" id="IPR001876">
    <property type="entry name" value="Znf_RanBP2"/>
</dbReference>
<evidence type="ECO:0000313" key="7">
    <source>
        <dbReference type="Proteomes" id="UP000276133"/>
    </source>
</evidence>
<dbReference type="PROSITE" id="PS01358">
    <property type="entry name" value="ZF_RANBP2_1"/>
    <property type="match status" value="1"/>
</dbReference>
<dbReference type="InterPro" id="IPR036443">
    <property type="entry name" value="Znf_RanBP2_sf"/>
</dbReference>
<keyword evidence="3" id="KW-0862">Zinc</keyword>
<gene>
    <name evidence="6" type="ORF">BpHYR1_052611</name>
</gene>
<evidence type="ECO:0000256" key="2">
    <source>
        <dbReference type="ARBA" id="ARBA00022771"/>
    </source>
</evidence>
<feature type="non-terminal residue" evidence="6">
    <location>
        <position position="1"/>
    </location>
</feature>
<dbReference type="Proteomes" id="UP000276133">
    <property type="component" value="Unassembled WGS sequence"/>
</dbReference>
<name>A0A3M7T4X8_BRAPC</name>
<evidence type="ECO:0000256" key="3">
    <source>
        <dbReference type="ARBA" id="ARBA00022833"/>
    </source>
</evidence>
<accession>A0A3M7T4X8</accession>
<feature type="domain" description="RanBP2-type" evidence="5">
    <location>
        <begin position="7"/>
        <end position="36"/>
    </location>
</feature>
<dbReference type="EMBL" id="REGN01000271">
    <property type="protein sequence ID" value="RNA43133.1"/>
    <property type="molecule type" value="Genomic_DNA"/>
</dbReference>
<dbReference type="PROSITE" id="PS50199">
    <property type="entry name" value="ZF_RANBP2_2"/>
    <property type="match status" value="1"/>
</dbReference>
<evidence type="ECO:0000259" key="5">
    <source>
        <dbReference type="PROSITE" id="PS50199"/>
    </source>
</evidence>
<organism evidence="6 7">
    <name type="scientific">Brachionus plicatilis</name>
    <name type="common">Marine rotifer</name>
    <name type="synonym">Brachionus muelleri</name>
    <dbReference type="NCBI Taxonomy" id="10195"/>
    <lineage>
        <taxon>Eukaryota</taxon>
        <taxon>Metazoa</taxon>
        <taxon>Spiralia</taxon>
        <taxon>Gnathifera</taxon>
        <taxon>Rotifera</taxon>
        <taxon>Eurotatoria</taxon>
        <taxon>Monogononta</taxon>
        <taxon>Pseudotrocha</taxon>
        <taxon>Ploima</taxon>
        <taxon>Brachionidae</taxon>
        <taxon>Brachionus</taxon>
    </lineage>
</organism>
<comment type="caution">
    <text evidence="6">The sequence shown here is derived from an EMBL/GenBank/DDBJ whole genome shotgun (WGS) entry which is preliminary data.</text>
</comment>
<reference evidence="6 7" key="1">
    <citation type="journal article" date="2018" name="Sci. Rep.">
        <title>Genomic signatures of local adaptation to the degree of environmental predictability in rotifers.</title>
        <authorList>
            <person name="Franch-Gras L."/>
            <person name="Hahn C."/>
            <person name="Garcia-Roger E.M."/>
            <person name="Carmona M.J."/>
            <person name="Serra M."/>
            <person name="Gomez A."/>
        </authorList>
    </citation>
    <scope>NUCLEOTIDE SEQUENCE [LARGE SCALE GENOMIC DNA]</scope>
    <source>
        <strain evidence="6">HYR1</strain>
    </source>
</reference>
<dbReference type="GO" id="GO:0008270">
    <property type="term" value="F:zinc ion binding"/>
    <property type="evidence" value="ECO:0007669"/>
    <property type="project" value="UniProtKB-KW"/>
</dbReference>
<evidence type="ECO:0000313" key="6">
    <source>
        <dbReference type="EMBL" id="RNA43133.1"/>
    </source>
</evidence>
<proteinExistence type="predicted"/>
<protein>
    <recommendedName>
        <fullName evidence="5">RanBP2-type domain-containing protein</fullName>
    </recommendedName>
</protein>
<keyword evidence="1" id="KW-0479">Metal-binding</keyword>
<dbReference type="AlphaFoldDB" id="A0A3M7T4X8"/>
<keyword evidence="7" id="KW-1185">Reference proteome</keyword>